<name>A0ABX6HFX7_9PSED</name>
<feature type="domain" description="MvaT DNA-binding" evidence="1">
    <location>
        <begin position="1285"/>
        <end position="1320"/>
    </location>
</feature>
<proteinExistence type="predicted"/>
<accession>A0ABX6HFX7</accession>
<keyword evidence="3" id="KW-1185">Reference proteome</keyword>
<dbReference type="CDD" id="cd16170">
    <property type="entry name" value="MvaT_DBD"/>
    <property type="match status" value="1"/>
</dbReference>
<dbReference type="RefSeq" id="WP_159372207.1">
    <property type="nucleotide sequence ID" value="NZ_CP047265.1"/>
</dbReference>
<protein>
    <recommendedName>
        <fullName evidence="1">MvaT DNA-binding domain-containing protein</fullName>
    </recommendedName>
</protein>
<dbReference type="Pfam" id="PF22055">
    <property type="entry name" value="MvaT_DBD"/>
    <property type="match status" value="1"/>
</dbReference>
<reference evidence="2 3" key="1">
    <citation type="journal article" date="2014" name="Genome Announc.">
        <title>Draft Genome Sequences of a Phylogenetically Diverse Suite of Pseudomonas syringae Strains from Multiple Source Populations.</title>
        <authorList>
            <person name="Baltrus D.A."/>
            <person name="Yourstone S."/>
            <person name="Lind A."/>
            <person name="Guilbaud C."/>
            <person name="Sands D.C."/>
            <person name="Jones C.D."/>
            <person name="Morris C.E."/>
            <person name="Dangl J.L."/>
        </authorList>
    </citation>
    <scope>NUCLEOTIDE SEQUENCE [LARGE SCALE GENOMIC DNA]</scope>
    <source>
        <strain evidence="2 3">CC1524</strain>
    </source>
</reference>
<gene>
    <name evidence="2" type="ORF">N015_18700</name>
</gene>
<dbReference type="InterPro" id="IPR035616">
    <property type="entry name" value="MvaT_DBD"/>
</dbReference>
<sequence length="1323" mass="152632">MQNYSDSWFHLQSVLTGSIRIDHAPEVNTLKDHMEAKTLAIILANAELATPKLNREIVEKILSSQYIWPNLNTPTLPVKQGPPLSFYEELGLFSFFGDWCHVHCRTPRNIENLDSSLTPLIESITLIKNIAYGWDGFVRPHFVLEKNKAKELTKDILSASSSLSDIPGLSCDKDSYKIEPGNNNFSSLTSTYLWQSLRERKNTRESFDHWLLVLSANCSWAMPILFEYLDYDERKLFSNELIDFLEHDTSLKGRLKNFWRQNINEEYFDGLISPVQYSISLNLDNSGQSSQEEKTENLRKVILEELPDVYSDVPEQFESNLELVSELHKRKHWRGHEVFYSGLIKKIIESDLRIDNNSLSSHGLTEALLQLSEQRPILKHILFNLLPGIYNVDYTLYLLSRPETADVAFFHLSQINLIRNFNTDQTASNKLLESHYQHLICSQFLKAGSEPPYIGEYLFSILCMLGDRCDMRDNKYTERYEHRFLSTLLEKLSDAQALDLASHLLGFISPSEFIRLTKPDSHLMYYILFWLMEKIENRGLDIEKNIGGKLQLLIVKIYNYHFDKIHTKEFNDLKANSFFDTLPWYKISDPECIKKLLKISSKYTNWNTLLSYSSERTINAVYAIQSYVQLLMCISPPEKVLDSWCRVSRRVLALVTDLGFRNDETHAYIFGEYIISTDYDLWSKLCTYINASEDEIFDDFIERNGDIIPLNKLFILLETCSRFSRQKVLLDIIIDKERVDDQTLSNLPAIEQAFISACHASHFLLADELYTAANAFLYDERFKNSKAPQIISMRNNWKTLGYKLSLLKILEETGDDAEEFQSRAHEYKSPFEATSTSTPNLKLGDDEKRQKVECQRFRRYIIAVANLKSNPAKCVAIMDALCKDFKSDIYYYQLFAGKIALLDTTSEKAPYRAALTIFLSHISHVSPDRMPHAWVALILECLRKLHDYQEMETFWSALTHDQRYRLEIIRPYCSSLVDQGEALKAQKILSQFKTLNLNPLIDFNLIELNNEIFKALPSEYSLPVSQIVELATNVSQRNIGQLTNSYKDITTRSFEEYVEVVSGQKTPIHIYLRTIITEIGNELLLRKKNLHTFHLGDVANAASHHIAKEDLINDWFTSLFDKRMADARVGCRDQKRGGESASGEGPGEIDGFITTAKNIRIAIFEAFKLFSNDSSVIFEHLNKVSGYDNESLSPVIIMAYCSVKNFSRHCDSYFKLVTNNQYTGFDRSPSYIMVRVLDDISFKIGMEVRLRGSKEIVIYHFLLDMYFGSKDDGKIEIGSQRATQVFVNPHTGERAETKSGTSKILKLWKDMHGNETVRSWRIS</sequence>
<dbReference type="Proteomes" id="UP000464644">
    <property type="component" value="Chromosome"/>
</dbReference>
<dbReference type="EMBL" id="CP047265">
    <property type="protein sequence ID" value="QHF04326.1"/>
    <property type="molecule type" value="Genomic_DNA"/>
</dbReference>
<organism evidence="2 3">
    <name type="scientific">Pseudomonas asturiensis</name>
    <dbReference type="NCBI Taxonomy" id="1190415"/>
    <lineage>
        <taxon>Bacteria</taxon>
        <taxon>Pseudomonadati</taxon>
        <taxon>Pseudomonadota</taxon>
        <taxon>Gammaproteobacteria</taxon>
        <taxon>Pseudomonadales</taxon>
        <taxon>Pseudomonadaceae</taxon>
        <taxon>Pseudomonas</taxon>
    </lineage>
</organism>
<evidence type="ECO:0000313" key="3">
    <source>
        <dbReference type="Proteomes" id="UP000464644"/>
    </source>
</evidence>
<evidence type="ECO:0000259" key="1">
    <source>
        <dbReference type="Pfam" id="PF22055"/>
    </source>
</evidence>
<evidence type="ECO:0000313" key="2">
    <source>
        <dbReference type="EMBL" id="QHF04326.1"/>
    </source>
</evidence>